<dbReference type="Proteomes" id="UP000006762">
    <property type="component" value="Unassembled WGS sequence"/>
</dbReference>
<dbReference type="AlphaFoldDB" id="K2IQY3"/>
<protein>
    <submittedName>
        <fullName evidence="1">Uncharacterized protein</fullName>
    </submittedName>
</protein>
<organism evidence="1 2">
    <name type="scientific">Celeribacter baekdonensis B30</name>
    <dbReference type="NCBI Taxonomy" id="1208323"/>
    <lineage>
        <taxon>Bacteria</taxon>
        <taxon>Pseudomonadati</taxon>
        <taxon>Pseudomonadota</taxon>
        <taxon>Alphaproteobacteria</taxon>
        <taxon>Rhodobacterales</taxon>
        <taxon>Roseobacteraceae</taxon>
        <taxon>Celeribacter</taxon>
    </lineage>
</organism>
<dbReference type="RefSeq" id="WP_009571276.1">
    <property type="nucleotide sequence ID" value="NZ_AMRK01000003.1"/>
</dbReference>
<dbReference type="PATRIC" id="fig|1208323.3.peg.1373"/>
<dbReference type="EMBL" id="AMRK01000003">
    <property type="protein sequence ID" value="EKE72641.1"/>
    <property type="molecule type" value="Genomic_DNA"/>
</dbReference>
<reference evidence="1 2" key="1">
    <citation type="submission" date="2012-09" db="EMBL/GenBank/DDBJ databases">
        <title>Celeribacter baekdonensis B30 Genome Sequencing.</title>
        <authorList>
            <person name="Wang W."/>
        </authorList>
    </citation>
    <scope>NUCLEOTIDE SEQUENCE [LARGE SCALE GENOMIC DNA]</scope>
    <source>
        <strain evidence="1 2">B30</strain>
    </source>
</reference>
<name>K2IQY3_9RHOB</name>
<gene>
    <name evidence="1" type="ORF">B30_06656</name>
</gene>
<keyword evidence="2" id="KW-1185">Reference proteome</keyword>
<evidence type="ECO:0000313" key="2">
    <source>
        <dbReference type="Proteomes" id="UP000006762"/>
    </source>
</evidence>
<evidence type="ECO:0000313" key="1">
    <source>
        <dbReference type="EMBL" id="EKE72641.1"/>
    </source>
</evidence>
<sequence>MTDNFNAFATLSSIKQVYSRLHDAHLLFHTAAQSIIKLADALAKQLTAAARAVLRGFEPSNDIIGPLVAHRRNHPLRQKP</sequence>
<accession>K2IQY3</accession>
<proteinExistence type="predicted"/>
<comment type="caution">
    <text evidence="1">The sequence shown here is derived from an EMBL/GenBank/DDBJ whole genome shotgun (WGS) entry which is preliminary data.</text>
</comment>
<dbReference type="STRING" id="1208323.B30_06656"/>